<accession>A0A4P8EE15</accession>
<dbReference type="AlphaFoldDB" id="A0A4P8EE15"/>
<gene>
    <name evidence="1" type="ORF">EOK75_03585</name>
</gene>
<reference evidence="1 2" key="1">
    <citation type="submission" date="2019-05" db="EMBL/GenBank/DDBJ databases">
        <title>Pseudorhodobacter turbinis sp. nov., isolated from the gut of the Korean turban shell.</title>
        <authorList>
            <person name="Jeong Y.-S."/>
            <person name="Kang W.-R."/>
            <person name="Bae J.-W."/>
        </authorList>
    </citation>
    <scope>NUCLEOTIDE SEQUENCE [LARGE SCALE GENOMIC DNA]</scope>
    <source>
        <strain evidence="1 2">S12M18</strain>
    </source>
</reference>
<evidence type="ECO:0000313" key="1">
    <source>
        <dbReference type="EMBL" id="QCO54949.1"/>
    </source>
</evidence>
<dbReference type="Proteomes" id="UP000298631">
    <property type="component" value="Chromosome"/>
</dbReference>
<name>A0A4P8EE15_9RHOB</name>
<protein>
    <submittedName>
        <fullName evidence="1">Uncharacterized protein</fullName>
    </submittedName>
</protein>
<dbReference type="RefSeq" id="WP_137192615.1">
    <property type="nucleotide sequence ID" value="NZ_CP039964.1"/>
</dbReference>
<proteinExistence type="predicted"/>
<organism evidence="1 2">
    <name type="scientific">Pseudorhodobacter turbinis</name>
    <dbReference type="NCBI Taxonomy" id="2500533"/>
    <lineage>
        <taxon>Bacteria</taxon>
        <taxon>Pseudomonadati</taxon>
        <taxon>Pseudomonadota</taxon>
        <taxon>Alphaproteobacteria</taxon>
        <taxon>Rhodobacterales</taxon>
        <taxon>Paracoccaceae</taxon>
        <taxon>Pseudorhodobacter</taxon>
    </lineage>
</organism>
<keyword evidence="2" id="KW-1185">Reference proteome</keyword>
<dbReference type="KEGG" id="pseb:EOK75_03585"/>
<dbReference type="EMBL" id="CP039964">
    <property type="protein sequence ID" value="QCO54949.1"/>
    <property type="molecule type" value="Genomic_DNA"/>
</dbReference>
<evidence type="ECO:0000313" key="2">
    <source>
        <dbReference type="Proteomes" id="UP000298631"/>
    </source>
</evidence>
<sequence>MQKKPYIMTCPGICRAAGAGFGLLMAFLFGPGFAADGLRQIKSIGPKLARLLRGLGGGVARDNWGAQARALVSDESAAFSKRVGMGEVY</sequence>